<reference evidence="4" key="1">
    <citation type="journal article" date="2019" name="Int. J. Syst. Evol. Microbiol.">
        <title>The Global Catalogue of Microorganisms (GCM) 10K type strain sequencing project: providing services to taxonomists for standard genome sequencing and annotation.</title>
        <authorList>
            <consortium name="The Broad Institute Genomics Platform"/>
            <consortium name="The Broad Institute Genome Sequencing Center for Infectious Disease"/>
            <person name="Wu L."/>
            <person name="Ma J."/>
        </authorList>
    </citation>
    <scope>NUCLEOTIDE SEQUENCE [LARGE SCALE GENOMIC DNA]</scope>
    <source>
        <strain evidence="4">JCM 32105</strain>
    </source>
</reference>
<keyword evidence="2" id="KW-0732">Signal</keyword>
<name>A0ABP8N5Z4_9BACT</name>
<evidence type="ECO:0000256" key="1">
    <source>
        <dbReference type="SAM" id="MobiDB-lite"/>
    </source>
</evidence>
<evidence type="ECO:0000313" key="3">
    <source>
        <dbReference type="EMBL" id="GAA4460072.1"/>
    </source>
</evidence>
<evidence type="ECO:0000256" key="2">
    <source>
        <dbReference type="SAM" id="SignalP"/>
    </source>
</evidence>
<proteinExistence type="predicted"/>
<feature type="compositionally biased region" description="Basic and acidic residues" evidence="1">
    <location>
        <begin position="44"/>
        <end position="166"/>
    </location>
</feature>
<organism evidence="3 4">
    <name type="scientific">Nemorincola caseinilytica</name>
    <dbReference type="NCBI Taxonomy" id="2054315"/>
    <lineage>
        <taxon>Bacteria</taxon>
        <taxon>Pseudomonadati</taxon>
        <taxon>Bacteroidota</taxon>
        <taxon>Chitinophagia</taxon>
        <taxon>Chitinophagales</taxon>
        <taxon>Chitinophagaceae</taxon>
        <taxon>Nemorincola</taxon>
    </lineage>
</organism>
<feature type="signal peptide" evidence="2">
    <location>
        <begin position="1"/>
        <end position="20"/>
    </location>
</feature>
<dbReference type="RefSeq" id="WP_345077216.1">
    <property type="nucleotide sequence ID" value="NZ_BAABFA010000004.1"/>
</dbReference>
<protein>
    <recommendedName>
        <fullName evidence="5">Secreted protein</fullName>
    </recommendedName>
</protein>
<feature type="compositionally biased region" description="Basic and acidic residues" evidence="1">
    <location>
        <begin position="27"/>
        <end position="37"/>
    </location>
</feature>
<evidence type="ECO:0000313" key="4">
    <source>
        <dbReference type="Proteomes" id="UP001500067"/>
    </source>
</evidence>
<evidence type="ECO:0008006" key="5">
    <source>
        <dbReference type="Google" id="ProtNLM"/>
    </source>
</evidence>
<feature type="chain" id="PRO_5045124804" description="Secreted protein" evidence="2">
    <location>
        <begin position="21"/>
        <end position="166"/>
    </location>
</feature>
<comment type="caution">
    <text evidence="3">The sequence shown here is derived from an EMBL/GenBank/DDBJ whole genome shotgun (WGS) entry which is preliminary data.</text>
</comment>
<keyword evidence="4" id="KW-1185">Reference proteome</keyword>
<gene>
    <name evidence="3" type="ORF">GCM10023093_02140</name>
</gene>
<feature type="region of interest" description="Disordered" evidence="1">
    <location>
        <begin position="21"/>
        <end position="166"/>
    </location>
</feature>
<dbReference type="EMBL" id="BAABFA010000004">
    <property type="protein sequence ID" value="GAA4460072.1"/>
    <property type="molecule type" value="Genomic_DNA"/>
</dbReference>
<dbReference type="Proteomes" id="UP001500067">
    <property type="component" value="Unassembled WGS sequence"/>
</dbReference>
<accession>A0ABP8N5Z4</accession>
<sequence>MNIKISFPAFVAAALFVVSAQPVLAQSEKEERSSEKMYKRKYYTGKDADRYRAMDDVKYPEGRKSRKHKDDEGVAGQRHEHEPQAMREDEGRGNDRPAARGEQEESRPTEGRRTHDRDARPVAEEREETHTHSRDAGDGERHSRRSEERGSRKEMRRRAREEKWNK</sequence>